<proteinExistence type="predicted"/>
<dbReference type="PROSITE" id="PS51257">
    <property type="entry name" value="PROKAR_LIPOPROTEIN"/>
    <property type="match status" value="1"/>
</dbReference>
<feature type="transmembrane region" description="Helical" evidence="6">
    <location>
        <begin position="9"/>
        <end position="30"/>
    </location>
</feature>
<dbReference type="InterPro" id="IPR050833">
    <property type="entry name" value="Poly_Biosynth_Transport"/>
</dbReference>
<comment type="subcellular location">
    <subcellularLocation>
        <location evidence="1">Cell membrane</location>
        <topology evidence="1">Multi-pass membrane protein</topology>
    </subcellularLocation>
</comment>
<evidence type="ECO:0000256" key="6">
    <source>
        <dbReference type="SAM" id="Phobius"/>
    </source>
</evidence>
<dbReference type="Proteomes" id="UP000244369">
    <property type="component" value="Chromosome"/>
</dbReference>
<dbReference type="PANTHER" id="PTHR30250">
    <property type="entry name" value="PST FAMILY PREDICTED COLANIC ACID TRANSPORTER"/>
    <property type="match status" value="1"/>
</dbReference>
<name>A0A2S1ERB0_LIMRT</name>
<keyword evidence="3 6" id="KW-0812">Transmembrane</keyword>
<dbReference type="PANTHER" id="PTHR30250:SF11">
    <property type="entry name" value="O-ANTIGEN TRANSPORTER-RELATED"/>
    <property type="match status" value="1"/>
</dbReference>
<organism evidence="7 8">
    <name type="scientific">Limosilactobacillus reuteri</name>
    <name type="common">Lactobacillus reuteri</name>
    <dbReference type="NCBI Taxonomy" id="1598"/>
    <lineage>
        <taxon>Bacteria</taxon>
        <taxon>Bacillati</taxon>
        <taxon>Bacillota</taxon>
        <taxon>Bacilli</taxon>
        <taxon>Lactobacillales</taxon>
        <taxon>Lactobacillaceae</taxon>
        <taxon>Limosilactobacillus</taxon>
    </lineage>
</organism>
<feature type="transmembrane region" description="Helical" evidence="6">
    <location>
        <begin position="434"/>
        <end position="451"/>
    </location>
</feature>
<evidence type="ECO:0000256" key="4">
    <source>
        <dbReference type="ARBA" id="ARBA00022989"/>
    </source>
</evidence>
<feature type="transmembrane region" description="Helical" evidence="6">
    <location>
        <begin position="355"/>
        <end position="375"/>
    </location>
</feature>
<keyword evidence="2" id="KW-1003">Cell membrane</keyword>
<evidence type="ECO:0000256" key="5">
    <source>
        <dbReference type="ARBA" id="ARBA00023136"/>
    </source>
</evidence>
<evidence type="ECO:0000256" key="3">
    <source>
        <dbReference type="ARBA" id="ARBA00022692"/>
    </source>
</evidence>
<protein>
    <submittedName>
        <fullName evidence="7">Heteropolysaccharide repeat unit export protein</fullName>
    </submittedName>
</protein>
<feature type="transmembrane region" description="Helical" evidence="6">
    <location>
        <begin position="252"/>
        <end position="274"/>
    </location>
</feature>
<sequence length="463" mass="52734">MQKELKKNFIFAFLAQGISLIVSCSTNLVLPKVLSVVNYSYWQLFIFYSTYIPCLALGLNDGVYLRYGGILRSKLDGNAVKSQFGVGIIFQTILGILVGTVMILFSDSANRQKVIFLVVVYYLFYTCHNFLGYIFQAINETNIYSKSIIIIRIVFLLSQIILMWLGYREVYPYIVLYIVSIALALGYLLIRIHPEFHISQFDINLGVRESLISMRVGISLMIANICSLLILGVGRQIVDMKWGLVAFGKVSFSLTLMNFALTFIMQIGLVLFPALRRLSSDELKGYYGKLTLGLFYILPLMYIVYLPVQYILELWLPDYKESISYLATVLPICYFDSKMNLIGNTFFKVLNKQVLLLKINIITIVISSIFGLISAYIFNSMYFVIVGMVLAIIFRSVLADTLLSKDIKTNVSALEVADVILAIIFMFVSNSFDWRVALIIICALYILRIFLVKTKILKIKEFN</sequence>
<keyword evidence="4 6" id="KW-1133">Transmembrane helix</keyword>
<reference evidence="7 8" key="1">
    <citation type="submission" date="2018-03" db="EMBL/GenBank/DDBJ databases">
        <title>Complete Genome Sequence of the Chinese traditional Highland Barley wine Isolate Lactobacillus reuteri WHH1689.</title>
        <authorList>
            <person name="Chen S."/>
            <person name="Chen L."/>
            <person name="Chen L."/>
            <person name="Li Y."/>
        </authorList>
    </citation>
    <scope>NUCLEOTIDE SEQUENCE [LARGE SCALE GENOMIC DNA]</scope>
    <source>
        <strain evidence="7 8">WHH1689</strain>
    </source>
</reference>
<feature type="transmembrane region" description="Helical" evidence="6">
    <location>
        <begin position="211"/>
        <end position="232"/>
    </location>
</feature>
<evidence type="ECO:0000256" key="2">
    <source>
        <dbReference type="ARBA" id="ARBA00022475"/>
    </source>
</evidence>
<dbReference type="GO" id="GO:0005886">
    <property type="term" value="C:plasma membrane"/>
    <property type="evidence" value="ECO:0007669"/>
    <property type="project" value="UniProtKB-SubCell"/>
</dbReference>
<feature type="transmembrane region" description="Helical" evidence="6">
    <location>
        <begin position="325"/>
        <end position="343"/>
    </location>
</feature>
<feature type="transmembrane region" description="Helical" evidence="6">
    <location>
        <begin position="381"/>
        <end position="398"/>
    </location>
</feature>
<dbReference type="EMBL" id="CP027805">
    <property type="protein sequence ID" value="AWD62524.1"/>
    <property type="molecule type" value="Genomic_DNA"/>
</dbReference>
<feature type="transmembrane region" description="Helical" evidence="6">
    <location>
        <begin position="115"/>
        <end position="135"/>
    </location>
</feature>
<feature type="transmembrane region" description="Helical" evidence="6">
    <location>
        <begin position="171"/>
        <end position="190"/>
    </location>
</feature>
<keyword evidence="5 6" id="KW-0472">Membrane</keyword>
<feature type="transmembrane region" description="Helical" evidence="6">
    <location>
        <begin position="84"/>
        <end position="103"/>
    </location>
</feature>
<accession>A0A2S1ERB0</accession>
<feature type="transmembrane region" description="Helical" evidence="6">
    <location>
        <begin position="42"/>
        <end position="63"/>
    </location>
</feature>
<feature type="transmembrane region" description="Helical" evidence="6">
    <location>
        <begin position="410"/>
        <end position="428"/>
    </location>
</feature>
<feature type="transmembrane region" description="Helical" evidence="6">
    <location>
        <begin position="147"/>
        <end position="165"/>
    </location>
</feature>
<feature type="transmembrane region" description="Helical" evidence="6">
    <location>
        <begin position="286"/>
        <end position="305"/>
    </location>
</feature>
<gene>
    <name evidence="7" type="ORF">LWHH1689_1219</name>
</gene>
<evidence type="ECO:0000313" key="7">
    <source>
        <dbReference type="EMBL" id="AWD62524.1"/>
    </source>
</evidence>
<evidence type="ECO:0000313" key="8">
    <source>
        <dbReference type="Proteomes" id="UP000244369"/>
    </source>
</evidence>
<evidence type="ECO:0000256" key="1">
    <source>
        <dbReference type="ARBA" id="ARBA00004651"/>
    </source>
</evidence>
<dbReference type="AlphaFoldDB" id="A0A2S1ERB0"/>